<sequence>MIAVHALMVLAAFTLAALVTYAVVLAVLTAASAASDEPWLDADADDPEVRPEPREAPVSC</sequence>
<name>A0A2P2C6V7_9ZZZZ</name>
<dbReference type="EMBL" id="CZKB01000005">
    <property type="protein sequence ID" value="CUR57725.1"/>
    <property type="molecule type" value="Genomic_DNA"/>
</dbReference>
<protein>
    <submittedName>
        <fullName evidence="2">Uncharacterized protein</fullName>
    </submittedName>
</protein>
<proteinExistence type="predicted"/>
<organism evidence="2">
    <name type="scientific">metagenome</name>
    <dbReference type="NCBI Taxonomy" id="256318"/>
    <lineage>
        <taxon>unclassified sequences</taxon>
        <taxon>metagenomes</taxon>
    </lineage>
</organism>
<accession>A0A2P2C6V7</accession>
<feature type="region of interest" description="Disordered" evidence="1">
    <location>
        <begin position="39"/>
        <end position="60"/>
    </location>
</feature>
<feature type="compositionally biased region" description="Basic and acidic residues" evidence="1">
    <location>
        <begin position="47"/>
        <end position="60"/>
    </location>
</feature>
<evidence type="ECO:0000313" key="2">
    <source>
        <dbReference type="EMBL" id="CUR57725.1"/>
    </source>
</evidence>
<dbReference type="AlphaFoldDB" id="A0A2P2C6V7"/>
<reference evidence="2" key="1">
    <citation type="submission" date="2015-08" db="EMBL/GenBank/DDBJ databases">
        <authorList>
            <person name="Babu N.S."/>
            <person name="Beckwith C.J."/>
            <person name="Beseler K.G."/>
            <person name="Brison A."/>
            <person name="Carone J.V."/>
            <person name="Caskin T.P."/>
            <person name="Diamond M."/>
            <person name="Durham M.E."/>
            <person name="Foxe J.M."/>
            <person name="Go M."/>
            <person name="Henderson B.A."/>
            <person name="Jones I.B."/>
            <person name="McGettigan J.A."/>
            <person name="Micheletti S.J."/>
            <person name="Nasrallah M.E."/>
            <person name="Ortiz D."/>
            <person name="Piller C.R."/>
            <person name="Privatt S.R."/>
            <person name="Schneider S.L."/>
            <person name="Sharp S."/>
            <person name="Smith T.C."/>
            <person name="Stanton J.D."/>
            <person name="Ullery H.E."/>
            <person name="Wilson R.J."/>
            <person name="Serrano M.G."/>
            <person name="Buck G."/>
            <person name="Lee V."/>
            <person name="Wang Y."/>
            <person name="Carvalho R."/>
            <person name="Voegtly L."/>
            <person name="Shi R."/>
            <person name="Duckworth R."/>
            <person name="Johnson A."/>
            <person name="Loviza R."/>
            <person name="Walstead R."/>
            <person name="Shah Z."/>
            <person name="Kiflezghi M."/>
            <person name="Wade K."/>
            <person name="Ball S.L."/>
            <person name="Bradley K.W."/>
            <person name="Asai D.J."/>
            <person name="Bowman C.A."/>
            <person name="Russell D.A."/>
            <person name="Pope W.H."/>
            <person name="Jacobs-Sera D."/>
            <person name="Hendrix R.W."/>
            <person name="Hatfull G.F."/>
        </authorList>
    </citation>
    <scope>NUCLEOTIDE SEQUENCE</scope>
</reference>
<gene>
    <name evidence="2" type="ORF">NOCA1130182</name>
</gene>
<evidence type="ECO:0000256" key="1">
    <source>
        <dbReference type="SAM" id="MobiDB-lite"/>
    </source>
</evidence>